<name>A0A371HR63_MUCPR</name>
<proteinExistence type="predicted"/>
<dbReference type="AlphaFoldDB" id="A0A371HR63"/>
<dbReference type="Pfam" id="PF01585">
    <property type="entry name" value="G-patch"/>
    <property type="match status" value="1"/>
</dbReference>
<keyword evidence="4" id="KW-1185">Reference proteome</keyword>
<dbReference type="Proteomes" id="UP000257109">
    <property type="component" value="Unassembled WGS sequence"/>
</dbReference>
<evidence type="ECO:0000259" key="2">
    <source>
        <dbReference type="PROSITE" id="PS50174"/>
    </source>
</evidence>
<feature type="domain" description="G-patch" evidence="2">
    <location>
        <begin position="1"/>
        <end position="44"/>
    </location>
</feature>
<dbReference type="InterPro" id="IPR000467">
    <property type="entry name" value="G_patch_dom"/>
</dbReference>
<dbReference type="EMBL" id="QJKJ01001916">
    <property type="protein sequence ID" value="RDY05272.1"/>
    <property type="molecule type" value="Genomic_DNA"/>
</dbReference>
<feature type="region of interest" description="Disordered" evidence="1">
    <location>
        <begin position="1"/>
        <end position="23"/>
    </location>
</feature>
<comment type="caution">
    <text evidence="3">The sequence shown here is derived from an EMBL/GenBank/DDBJ whole genome shotgun (WGS) entry which is preliminary data.</text>
</comment>
<dbReference type="GO" id="GO:0003676">
    <property type="term" value="F:nucleic acid binding"/>
    <property type="evidence" value="ECO:0007669"/>
    <property type="project" value="InterPro"/>
</dbReference>
<gene>
    <name evidence="3" type="ORF">CR513_10911</name>
</gene>
<feature type="non-terminal residue" evidence="3">
    <location>
        <position position="1"/>
    </location>
</feature>
<reference evidence="3" key="1">
    <citation type="submission" date="2018-05" db="EMBL/GenBank/DDBJ databases">
        <title>Draft genome of Mucuna pruriens seed.</title>
        <authorList>
            <person name="Nnadi N.E."/>
            <person name="Vos R."/>
            <person name="Hasami M.H."/>
            <person name="Devisetty U.K."/>
            <person name="Aguiy J.C."/>
        </authorList>
    </citation>
    <scope>NUCLEOTIDE SEQUENCE [LARGE SCALE GENOMIC DNA]</scope>
    <source>
        <strain evidence="3">JCA_2017</strain>
    </source>
</reference>
<protein>
    <recommendedName>
        <fullName evidence="2">G-patch domain-containing protein</fullName>
    </recommendedName>
</protein>
<sequence length="171" mass="18941">MAAQVLIEGGNQPGRGLGPHLSGIAAPVSVQENSGKAGLDYQGGNNKRQSNQRIHQSRIKTTLDQYFIKGGIAMIDDETPSQSKWVYATKKGLTNWIAENSTNKESPQDGNTILMCEDPSQPNKPVKDEHAKVEALVEMERWIGQEKSKFQPLVEELEGINLKDETKRKEV</sequence>
<feature type="region of interest" description="Disordered" evidence="1">
    <location>
        <begin position="35"/>
        <end position="54"/>
    </location>
</feature>
<accession>A0A371HR63</accession>
<dbReference type="PROSITE" id="PS50174">
    <property type="entry name" value="G_PATCH"/>
    <property type="match status" value="1"/>
</dbReference>
<evidence type="ECO:0000256" key="1">
    <source>
        <dbReference type="SAM" id="MobiDB-lite"/>
    </source>
</evidence>
<feature type="compositionally biased region" description="Polar residues" evidence="1">
    <location>
        <begin position="43"/>
        <end position="54"/>
    </location>
</feature>
<evidence type="ECO:0000313" key="4">
    <source>
        <dbReference type="Proteomes" id="UP000257109"/>
    </source>
</evidence>
<evidence type="ECO:0000313" key="3">
    <source>
        <dbReference type="EMBL" id="RDY05272.1"/>
    </source>
</evidence>
<organism evidence="3 4">
    <name type="scientific">Mucuna pruriens</name>
    <name type="common">Velvet bean</name>
    <name type="synonym">Dolichos pruriens</name>
    <dbReference type="NCBI Taxonomy" id="157652"/>
    <lineage>
        <taxon>Eukaryota</taxon>
        <taxon>Viridiplantae</taxon>
        <taxon>Streptophyta</taxon>
        <taxon>Embryophyta</taxon>
        <taxon>Tracheophyta</taxon>
        <taxon>Spermatophyta</taxon>
        <taxon>Magnoliopsida</taxon>
        <taxon>eudicotyledons</taxon>
        <taxon>Gunneridae</taxon>
        <taxon>Pentapetalae</taxon>
        <taxon>rosids</taxon>
        <taxon>fabids</taxon>
        <taxon>Fabales</taxon>
        <taxon>Fabaceae</taxon>
        <taxon>Papilionoideae</taxon>
        <taxon>50 kb inversion clade</taxon>
        <taxon>NPAAA clade</taxon>
        <taxon>indigoferoid/millettioid clade</taxon>
        <taxon>Phaseoleae</taxon>
        <taxon>Mucuna</taxon>
    </lineage>
</organism>